<feature type="compositionally biased region" description="Low complexity" evidence="1">
    <location>
        <begin position="84"/>
        <end position="95"/>
    </location>
</feature>
<protein>
    <submittedName>
        <fullName evidence="2">Uncharacterized protein</fullName>
    </submittedName>
</protein>
<dbReference type="EMBL" id="CM016560">
    <property type="protein sequence ID" value="TKV92971.1"/>
    <property type="molecule type" value="Genomic_DNA"/>
</dbReference>
<feature type="region of interest" description="Disordered" evidence="1">
    <location>
        <begin position="41"/>
        <end position="126"/>
    </location>
</feature>
<reference evidence="2" key="1">
    <citation type="submission" date="2019-03" db="EMBL/GenBank/DDBJ databases">
        <title>WGS assembly of Setaria viridis.</title>
        <authorList>
            <person name="Huang P."/>
            <person name="Jenkins J."/>
            <person name="Grimwood J."/>
            <person name="Barry K."/>
            <person name="Healey A."/>
            <person name="Mamidi S."/>
            <person name="Sreedasyam A."/>
            <person name="Shu S."/>
            <person name="Feldman M."/>
            <person name="Wu J."/>
            <person name="Yu Y."/>
            <person name="Chen C."/>
            <person name="Johnson J."/>
            <person name="Rokhsar D."/>
            <person name="Baxter I."/>
            <person name="Schmutz J."/>
            <person name="Brutnell T."/>
            <person name="Kellogg E."/>
        </authorList>
    </citation>
    <scope>NUCLEOTIDE SEQUENCE [LARGE SCALE GENOMIC DNA]</scope>
</reference>
<proteinExistence type="predicted"/>
<accession>A0A4U6SWR4</accession>
<dbReference type="AlphaFoldDB" id="A0A4U6SWR4"/>
<evidence type="ECO:0000313" key="2">
    <source>
        <dbReference type="EMBL" id="TKV92971.1"/>
    </source>
</evidence>
<sequence length="159" mass="16534">MTILLLNTRKLEDGDIVNVDMNGVFVRLLALARCRLRPHDAAARSTPPSACPSPARRPPAAACPMAGDAAPPPSRRPMATAPQAGAGRELRLAAGAGSGQRGGEQGRRRAGGWRGRGGGAQVAREGRAACWWGRRRRETLAGAGALAAMDRPGRSRGGV</sequence>
<gene>
    <name evidence="2" type="ORF">SEVIR_9G196400v2</name>
</gene>
<dbReference type="Gramene" id="TKV92971">
    <property type="protein sequence ID" value="TKV92971"/>
    <property type="gene ID" value="SEVIR_9G196400v2"/>
</dbReference>
<dbReference type="Proteomes" id="UP000298652">
    <property type="component" value="Chromosome 9"/>
</dbReference>
<organism evidence="2 3">
    <name type="scientific">Setaria viridis</name>
    <name type="common">Green bristlegrass</name>
    <name type="synonym">Setaria italica subsp. viridis</name>
    <dbReference type="NCBI Taxonomy" id="4556"/>
    <lineage>
        <taxon>Eukaryota</taxon>
        <taxon>Viridiplantae</taxon>
        <taxon>Streptophyta</taxon>
        <taxon>Embryophyta</taxon>
        <taxon>Tracheophyta</taxon>
        <taxon>Spermatophyta</taxon>
        <taxon>Magnoliopsida</taxon>
        <taxon>Liliopsida</taxon>
        <taxon>Poales</taxon>
        <taxon>Poaceae</taxon>
        <taxon>PACMAD clade</taxon>
        <taxon>Panicoideae</taxon>
        <taxon>Panicodae</taxon>
        <taxon>Paniceae</taxon>
        <taxon>Cenchrinae</taxon>
        <taxon>Setaria</taxon>
    </lineage>
</organism>
<feature type="compositionally biased region" description="Low complexity" evidence="1">
    <location>
        <begin position="58"/>
        <end position="69"/>
    </location>
</feature>
<keyword evidence="3" id="KW-1185">Reference proteome</keyword>
<evidence type="ECO:0000256" key="1">
    <source>
        <dbReference type="SAM" id="MobiDB-lite"/>
    </source>
</evidence>
<evidence type="ECO:0000313" key="3">
    <source>
        <dbReference type="Proteomes" id="UP000298652"/>
    </source>
</evidence>
<name>A0A4U6SWR4_SETVI</name>